<protein>
    <submittedName>
        <fullName evidence="1">Uncharacterized protein</fullName>
    </submittedName>
</protein>
<gene>
    <name evidence="1" type="ORF">EV421DRAFT_1898150</name>
</gene>
<reference evidence="1" key="1">
    <citation type="submission" date="2023-06" db="EMBL/GenBank/DDBJ databases">
        <authorList>
            <consortium name="Lawrence Berkeley National Laboratory"/>
            <person name="Ahrendt S."/>
            <person name="Sahu N."/>
            <person name="Indic B."/>
            <person name="Wong-Bajracharya J."/>
            <person name="Merenyi Z."/>
            <person name="Ke H.-M."/>
            <person name="Monk M."/>
            <person name="Kocsube S."/>
            <person name="Drula E."/>
            <person name="Lipzen A."/>
            <person name="Balint B."/>
            <person name="Henrissat B."/>
            <person name="Andreopoulos B."/>
            <person name="Martin F.M."/>
            <person name="Harder C.B."/>
            <person name="Rigling D."/>
            <person name="Ford K.L."/>
            <person name="Foster G.D."/>
            <person name="Pangilinan J."/>
            <person name="Papanicolaou A."/>
            <person name="Barry K."/>
            <person name="LaButti K."/>
            <person name="Viragh M."/>
            <person name="Koriabine M."/>
            <person name="Yan M."/>
            <person name="Riley R."/>
            <person name="Champramary S."/>
            <person name="Plett K.L."/>
            <person name="Tsai I.J."/>
            <person name="Slot J."/>
            <person name="Sipos G."/>
            <person name="Plett J."/>
            <person name="Nagy L.G."/>
            <person name="Grigoriev I.V."/>
        </authorList>
    </citation>
    <scope>NUCLEOTIDE SEQUENCE</scope>
    <source>
        <strain evidence="1">FPL87.14</strain>
    </source>
</reference>
<dbReference type="Proteomes" id="UP001175226">
    <property type="component" value="Unassembled WGS sequence"/>
</dbReference>
<name>A0AA39K2Y0_9AGAR</name>
<dbReference type="AlphaFoldDB" id="A0AA39K2Y0"/>
<dbReference type="EMBL" id="JAUEPT010000004">
    <property type="protein sequence ID" value="KAK0452411.1"/>
    <property type="molecule type" value="Genomic_DNA"/>
</dbReference>
<evidence type="ECO:0000313" key="1">
    <source>
        <dbReference type="EMBL" id="KAK0452411.1"/>
    </source>
</evidence>
<organism evidence="1 2">
    <name type="scientific">Armillaria borealis</name>
    <dbReference type="NCBI Taxonomy" id="47425"/>
    <lineage>
        <taxon>Eukaryota</taxon>
        <taxon>Fungi</taxon>
        <taxon>Dikarya</taxon>
        <taxon>Basidiomycota</taxon>
        <taxon>Agaricomycotina</taxon>
        <taxon>Agaricomycetes</taxon>
        <taxon>Agaricomycetidae</taxon>
        <taxon>Agaricales</taxon>
        <taxon>Marasmiineae</taxon>
        <taxon>Physalacriaceae</taxon>
        <taxon>Armillaria</taxon>
    </lineage>
</organism>
<comment type="caution">
    <text evidence="1">The sequence shown here is derived from an EMBL/GenBank/DDBJ whole genome shotgun (WGS) entry which is preliminary data.</text>
</comment>
<accession>A0AA39K2Y0</accession>
<keyword evidence="2" id="KW-1185">Reference proteome</keyword>
<dbReference type="InterPro" id="IPR021276">
    <property type="entry name" value="DUF2855"/>
</dbReference>
<dbReference type="Pfam" id="PF11017">
    <property type="entry name" value="DUF2855"/>
    <property type="match status" value="1"/>
</dbReference>
<proteinExistence type="predicted"/>
<evidence type="ECO:0000313" key="2">
    <source>
        <dbReference type="Proteomes" id="UP001175226"/>
    </source>
</evidence>
<sequence length="423" mass="47719">MDLSTNITLCVPRPSSRQSPHVGTVVVSTPKPAYIPDNHILLRVDRFGFSANNITYQALGEHPCYRYFDFHPTPEHGAVSPKSHGIVPVWGFATVVASKHPKVAVGERVYGYLAPIRYLLLSVSPSDVNKFAFYISRPHLPVDYRPYNQILRCATDPQYIPNPVAEDLAMLYRPLFWTAYWFEDWLWSSRYRGGASIILISSASSKTAFCAAYLIRKRRASAGITPKIIGLTSSRNMEFTKGLGLYDEVLEYSSFASSDSFHGREKDRWVYVDVAGNAPFNQRVFNHFASPYTGVLAAFITLGMTNLSPFSDASNLQSRTGHATPSSDPTSEFWPQEEHFFTPEWLAVRRRQLRVEEIFKMQEIAWKELMRDCGGWVEIERVYGPDAVKVAYENIVKDGVGPSKGLVWSLWDSDVPVPNVTSL</sequence>